<keyword evidence="1" id="KW-0472">Membrane</keyword>
<reference evidence="2" key="1">
    <citation type="submission" date="2021-10" db="EMBL/GenBank/DDBJ databases">
        <title>De novo Genome Assembly of Clathrus columnatus (Basidiomycota, Fungi) Using Illumina and Nanopore Sequence Data.</title>
        <authorList>
            <person name="Ogiso-Tanaka E."/>
            <person name="Itagaki H."/>
            <person name="Hosoya T."/>
            <person name="Hosaka K."/>
        </authorList>
    </citation>
    <scope>NUCLEOTIDE SEQUENCE</scope>
    <source>
        <strain evidence="2">MO-923</strain>
    </source>
</reference>
<sequence length="81" mass="9143">MTLDLPALFDPHTTDEVKDGCFSTAGQDLFFSPVYKMRIWAMYRSKKVLFSMTLLVFLSLVAMGLLEGFGYSNVKGLKSHE</sequence>
<evidence type="ECO:0000256" key="1">
    <source>
        <dbReference type="SAM" id="Phobius"/>
    </source>
</evidence>
<evidence type="ECO:0000313" key="3">
    <source>
        <dbReference type="Proteomes" id="UP001050691"/>
    </source>
</evidence>
<comment type="caution">
    <text evidence="2">The sequence shown here is derived from an EMBL/GenBank/DDBJ whole genome shotgun (WGS) entry which is preliminary data.</text>
</comment>
<organism evidence="2 3">
    <name type="scientific">Clathrus columnatus</name>
    <dbReference type="NCBI Taxonomy" id="1419009"/>
    <lineage>
        <taxon>Eukaryota</taxon>
        <taxon>Fungi</taxon>
        <taxon>Dikarya</taxon>
        <taxon>Basidiomycota</taxon>
        <taxon>Agaricomycotina</taxon>
        <taxon>Agaricomycetes</taxon>
        <taxon>Phallomycetidae</taxon>
        <taxon>Phallales</taxon>
        <taxon>Clathraceae</taxon>
        <taxon>Clathrus</taxon>
    </lineage>
</organism>
<name>A0AAV5AKK6_9AGAM</name>
<proteinExistence type="predicted"/>
<protein>
    <submittedName>
        <fullName evidence="2">Uncharacterized protein</fullName>
    </submittedName>
</protein>
<dbReference type="Proteomes" id="UP001050691">
    <property type="component" value="Unassembled WGS sequence"/>
</dbReference>
<feature type="transmembrane region" description="Helical" evidence="1">
    <location>
        <begin position="48"/>
        <end position="66"/>
    </location>
</feature>
<evidence type="ECO:0000313" key="2">
    <source>
        <dbReference type="EMBL" id="GJJ12981.1"/>
    </source>
</evidence>
<keyword evidence="3" id="KW-1185">Reference proteome</keyword>
<keyword evidence="1" id="KW-0812">Transmembrane</keyword>
<gene>
    <name evidence="2" type="ORF">Clacol_007228</name>
</gene>
<accession>A0AAV5AKK6</accession>
<dbReference type="AlphaFoldDB" id="A0AAV5AKK6"/>
<dbReference type="EMBL" id="BPWL01000008">
    <property type="protein sequence ID" value="GJJ12981.1"/>
    <property type="molecule type" value="Genomic_DNA"/>
</dbReference>
<keyword evidence="1" id="KW-1133">Transmembrane helix</keyword>